<gene>
    <name evidence="2" type="ORF">CCOS01_15727</name>
</gene>
<evidence type="ECO:0000313" key="2">
    <source>
        <dbReference type="EMBL" id="KAK1509211.1"/>
    </source>
</evidence>
<accession>A0AAI9YH44</accession>
<feature type="region of interest" description="Disordered" evidence="1">
    <location>
        <begin position="139"/>
        <end position="162"/>
    </location>
</feature>
<proteinExistence type="predicted"/>
<evidence type="ECO:0000313" key="3">
    <source>
        <dbReference type="Proteomes" id="UP001240678"/>
    </source>
</evidence>
<dbReference type="RefSeq" id="XP_060305620.1">
    <property type="nucleotide sequence ID" value="XM_060463865.1"/>
</dbReference>
<name>A0AAI9YH44_9PEZI</name>
<protein>
    <submittedName>
        <fullName evidence="2">Uncharacterized protein</fullName>
    </submittedName>
</protein>
<keyword evidence="3" id="KW-1185">Reference proteome</keyword>
<reference evidence="2 3" key="1">
    <citation type="submission" date="2016-10" db="EMBL/GenBank/DDBJ databases">
        <title>The genome sequence of Colletotrichum fioriniae PJ7.</title>
        <authorList>
            <person name="Baroncelli R."/>
        </authorList>
    </citation>
    <scope>NUCLEOTIDE SEQUENCE [LARGE SCALE GENOMIC DNA]</scope>
    <source>
        <strain evidence="2 3">IMI 309622</strain>
    </source>
</reference>
<evidence type="ECO:0000256" key="1">
    <source>
        <dbReference type="SAM" id="MobiDB-lite"/>
    </source>
</evidence>
<dbReference type="AlphaFoldDB" id="A0AAI9YH44"/>
<comment type="caution">
    <text evidence="2">The sequence shown here is derived from an EMBL/GenBank/DDBJ whole genome shotgun (WGS) entry which is preliminary data.</text>
</comment>
<dbReference type="Proteomes" id="UP001240678">
    <property type="component" value="Unassembled WGS sequence"/>
</dbReference>
<sequence length="162" mass="17480">MVPDGLDSLTSDSTTIPTVSTVSIGGLQILGQLLLETRVGHILRKTAYAVTAVVPMPSTYGLAVSKTQPSNMQHADCRLALFLKVVQSPRAHQSLTQMSPTFGTNRRSSVHVKMALVRGKIQIGKSSSRRRRWCGSLANIESDQQPSPTLHHSTSDSNSGPF</sequence>
<dbReference type="EMBL" id="MOOE01000025">
    <property type="protein sequence ID" value="KAK1509211.1"/>
    <property type="molecule type" value="Genomic_DNA"/>
</dbReference>
<dbReference type="GeneID" id="85347412"/>
<organism evidence="2 3">
    <name type="scientific">Colletotrichum costaricense</name>
    <dbReference type="NCBI Taxonomy" id="1209916"/>
    <lineage>
        <taxon>Eukaryota</taxon>
        <taxon>Fungi</taxon>
        <taxon>Dikarya</taxon>
        <taxon>Ascomycota</taxon>
        <taxon>Pezizomycotina</taxon>
        <taxon>Sordariomycetes</taxon>
        <taxon>Hypocreomycetidae</taxon>
        <taxon>Glomerellales</taxon>
        <taxon>Glomerellaceae</taxon>
        <taxon>Colletotrichum</taxon>
        <taxon>Colletotrichum acutatum species complex</taxon>
    </lineage>
</organism>